<feature type="domain" description="Tudor-knot" evidence="1">
    <location>
        <begin position="34"/>
        <end position="78"/>
    </location>
</feature>
<dbReference type="Gene3D" id="2.30.30.140">
    <property type="match status" value="1"/>
</dbReference>
<dbReference type="EMBL" id="JAIZAY010002094">
    <property type="protein sequence ID" value="KAJ8017411.1"/>
    <property type="molecule type" value="Genomic_DNA"/>
</dbReference>
<dbReference type="AlphaFoldDB" id="A0A9Q0Y9P9"/>
<accession>A0A9Q0Y9P9</accession>
<sequence>MNLRPRGNPVNYVKLHCGEPLKNLAQSSSGDKTSHSWSTKKLYTVEVLSTRQVNSRREVKVHYAGWSKRYDEWRLEEDIVQTPSSAIDGNSADFFQFYLLTSIKEKLTCCRKKDSEISFSIPVPKKVFPDFVERINLRGSSHKGRTIYRFESVASAKESFGNGWWYRIVNEAGDFCSIELETFQVWFNERPCLEEFDCEGNLILSHRGFQAVVRFVTFKGNKHDLSMLLTKLT</sequence>
<evidence type="ECO:0000259" key="1">
    <source>
        <dbReference type="Pfam" id="PF11717"/>
    </source>
</evidence>
<dbReference type="Pfam" id="PF11717">
    <property type="entry name" value="Tudor-knot"/>
    <property type="match status" value="1"/>
</dbReference>
<dbReference type="SUPFAM" id="SSF54160">
    <property type="entry name" value="Chromo domain-like"/>
    <property type="match status" value="1"/>
</dbReference>
<dbReference type="InterPro" id="IPR025995">
    <property type="entry name" value="Tudor-knot"/>
</dbReference>
<name>A0A9Q0Y9P9_HOLLE</name>
<dbReference type="Proteomes" id="UP001152320">
    <property type="component" value="Unassembled WGS sequence"/>
</dbReference>
<comment type="caution">
    <text evidence="2">The sequence shown here is derived from an EMBL/GenBank/DDBJ whole genome shotgun (WGS) entry which is preliminary data.</text>
</comment>
<protein>
    <recommendedName>
        <fullName evidence="1">Tudor-knot domain-containing protein</fullName>
    </recommendedName>
</protein>
<keyword evidence="3" id="KW-1185">Reference proteome</keyword>
<proteinExistence type="predicted"/>
<dbReference type="OrthoDB" id="10040943at2759"/>
<gene>
    <name evidence="2" type="ORF">HOLleu_45207</name>
</gene>
<organism evidence="2 3">
    <name type="scientific">Holothuria leucospilota</name>
    <name type="common">Black long sea cucumber</name>
    <name type="synonym">Mertensiothuria leucospilota</name>
    <dbReference type="NCBI Taxonomy" id="206669"/>
    <lineage>
        <taxon>Eukaryota</taxon>
        <taxon>Metazoa</taxon>
        <taxon>Echinodermata</taxon>
        <taxon>Eleutherozoa</taxon>
        <taxon>Echinozoa</taxon>
        <taxon>Holothuroidea</taxon>
        <taxon>Aspidochirotacea</taxon>
        <taxon>Aspidochirotida</taxon>
        <taxon>Holothuriidae</taxon>
        <taxon>Holothuria</taxon>
    </lineage>
</organism>
<dbReference type="InterPro" id="IPR016197">
    <property type="entry name" value="Chromo-like_dom_sf"/>
</dbReference>
<evidence type="ECO:0000313" key="2">
    <source>
        <dbReference type="EMBL" id="KAJ8017411.1"/>
    </source>
</evidence>
<reference evidence="2" key="1">
    <citation type="submission" date="2021-10" db="EMBL/GenBank/DDBJ databases">
        <title>Tropical sea cucumber genome reveals ecological adaptation and Cuvierian tubules defense mechanism.</title>
        <authorList>
            <person name="Chen T."/>
        </authorList>
    </citation>
    <scope>NUCLEOTIDE SEQUENCE</scope>
    <source>
        <strain evidence="2">Nanhai2018</strain>
        <tissue evidence="2">Muscle</tissue>
    </source>
</reference>
<evidence type="ECO:0000313" key="3">
    <source>
        <dbReference type="Proteomes" id="UP001152320"/>
    </source>
</evidence>